<organism evidence="1 2">
    <name type="scientific">Favolaschia claudopus</name>
    <dbReference type="NCBI Taxonomy" id="2862362"/>
    <lineage>
        <taxon>Eukaryota</taxon>
        <taxon>Fungi</taxon>
        <taxon>Dikarya</taxon>
        <taxon>Basidiomycota</taxon>
        <taxon>Agaricomycotina</taxon>
        <taxon>Agaricomycetes</taxon>
        <taxon>Agaricomycetidae</taxon>
        <taxon>Agaricales</taxon>
        <taxon>Marasmiineae</taxon>
        <taxon>Mycenaceae</taxon>
        <taxon>Favolaschia</taxon>
    </lineage>
</organism>
<evidence type="ECO:0008006" key="3">
    <source>
        <dbReference type="Google" id="ProtNLM"/>
    </source>
</evidence>
<keyword evidence="2" id="KW-1185">Reference proteome</keyword>
<dbReference type="AlphaFoldDB" id="A0AAW0AAK3"/>
<sequence>MAQVVHDPDCYFEDGNIVKHSVVFGDMFSMPPPATVPQYDGAPLVTMAGDDADALRELVRFLYDSEYFSTALNADDFTLKLLGCKLANKYQIDWIPRNAAERLKKSWPNTVGGWLGISEEERTRVSRQIEMDIVGAGEPHWDDHAFQPRQLPEPVSSILLARECNAVAVLPLAFLDLLRCLPEPHPLDQFAEYKKNIEIKLLPVNDWPRLLHARERMGSWFSEYSYPPSIISPLKATACPGESKLCEAAIYRVWLVLANSLASSGNILRASSSSLVRSSVRLGICPDCQMKLEREITTVEDAFLKSLNYFFATS</sequence>
<gene>
    <name evidence="1" type="ORF">R3P38DRAFT_3039966</name>
</gene>
<dbReference type="EMBL" id="JAWWNJ010000077">
    <property type="protein sequence ID" value="KAK7005849.1"/>
    <property type="molecule type" value="Genomic_DNA"/>
</dbReference>
<reference evidence="1 2" key="1">
    <citation type="journal article" date="2024" name="J Genomics">
        <title>Draft genome sequencing and assembly of Favolaschia claudopus CIRM-BRFM 2984 isolated from oak limbs.</title>
        <authorList>
            <person name="Navarro D."/>
            <person name="Drula E."/>
            <person name="Chaduli D."/>
            <person name="Cazenave R."/>
            <person name="Ahrendt S."/>
            <person name="Wang J."/>
            <person name="Lipzen A."/>
            <person name="Daum C."/>
            <person name="Barry K."/>
            <person name="Grigoriev I.V."/>
            <person name="Favel A."/>
            <person name="Rosso M.N."/>
            <person name="Martin F."/>
        </authorList>
    </citation>
    <scope>NUCLEOTIDE SEQUENCE [LARGE SCALE GENOMIC DNA]</scope>
    <source>
        <strain evidence="1 2">CIRM-BRFM 2984</strain>
    </source>
</reference>
<accession>A0AAW0AAK3</accession>
<proteinExistence type="predicted"/>
<protein>
    <recommendedName>
        <fullName evidence="3">BTB domain-containing protein</fullName>
    </recommendedName>
</protein>
<comment type="caution">
    <text evidence="1">The sequence shown here is derived from an EMBL/GenBank/DDBJ whole genome shotgun (WGS) entry which is preliminary data.</text>
</comment>
<evidence type="ECO:0000313" key="1">
    <source>
        <dbReference type="EMBL" id="KAK7005849.1"/>
    </source>
</evidence>
<name>A0AAW0AAK3_9AGAR</name>
<evidence type="ECO:0000313" key="2">
    <source>
        <dbReference type="Proteomes" id="UP001362999"/>
    </source>
</evidence>
<dbReference type="Proteomes" id="UP001362999">
    <property type="component" value="Unassembled WGS sequence"/>
</dbReference>